<dbReference type="AlphaFoldDB" id="A0A8J5D152"/>
<evidence type="ECO:0000313" key="2">
    <source>
        <dbReference type="EMBL" id="KAG0724785.1"/>
    </source>
</evidence>
<dbReference type="Proteomes" id="UP000770661">
    <property type="component" value="Unassembled WGS sequence"/>
</dbReference>
<dbReference type="CDD" id="cd00143">
    <property type="entry name" value="PP2Cc"/>
    <property type="match status" value="1"/>
</dbReference>
<proteinExistence type="predicted"/>
<gene>
    <name evidence="2" type="primary">Ppm1k</name>
    <name evidence="2" type="ORF">GWK47_039919</name>
</gene>
<dbReference type="InterPro" id="IPR001932">
    <property type="entry name" value="PPM-type_phosphatase-like_dom"/>
</dbReference>
<feature type="domain" description="PPM-type phosphatase" evidence="1">
    <location>
        <begin position="139"/>
        <end position="389"/>
    </location>
</feature>
<dbReference type="GO" id="GO:0004722">
    <property type="term" value="F:protein serine/threonine phosphatase activity"/>
    <property type="evidence" value="ECO:0007669"/>
    <property type="project" value="InterPro"/>
</dbReference>
<dbReference type="OrthoDB" id="416093at2759"/>
<dbReference type="InterPro" id="IPR015655">
    <property type="entry name" value="PP2C"/>
</dbReference>
<dbReference type="SUPFAM" id="SSF81606">
    <property type="entry name" value="PP2C-like"/>
    <property type="match status" value="1"/>
</dbReference>
<dbReference type="SMART" id="SM00332">
    <property type="entry name" value="PP2Cc"/>
    <property type="match status" value="1"/>
</dbReference>
<dbReference type="Gene3D" id="3.60.40.10">
    <property type="entry name" value="PPM-type phosphatase domain"/>
    <property type="match status" value="1"/>
</dbReference>
<organism evidence="2 3">
    <name type="scientific">Chionoecetes opilio</name>
    <name type="common">Atlantic snow crab</name>
    <name type="synonym">Cancer opilio</name>
    <dbReference type="NCBI Taxonomy" id="41210"/>
    <lineage>
        <taxon>Eukaryota</taxon>
        <taxon>Metazoa</taxon>
        <taxon>Ecdysozoa</taxon>
        <taxon>Arthropoda</taxon>
        <taxon>Crustacea</taxon>
        <taxon>Multicrustacea</taxon>
        <taxon>Malacostraca</taxon>
        <taxon>Eumalacostraca</taxon>
        <taxon>Eucarida</taxon>
        <taxon>Decapoda</taxon>
        <taxon>Pleocyemata</taxon>
        <taxon>Brachyura</taxon>
        <taxon>Eubrachyura</taxon>
        <taxon>Majoidea</taxon>
        <taxon>Majidae</taxon>
        <taxon>Chionoecetes</taxon>
    </lineage>
</organism>
<dbReference type="SMART" id="SM00331">
    <property type="entry name" value="PP2C_SIG"/>
    <property type="match status" value="1"/>
</dbReference>
<comment type="caution">
    <text evidence="2">The sequence shown here is derived from an EMBL/GenBank/DDBJ whole genome shotgun (WGS) entry which is preliminary data.</text>
</comment>
<dbReference type="InterPro" id="IPR036457">
    <property type="entry name" value="PPM-type-like_dom_sf"/>
</dbReference>
<name>A0A8J5D152_CHIOP</name>
<dbReference type="PANTHER" id="PTHR47992">
    <property type="entry name" value="PROTEIN PHOSPHATASE"/>
    <property type="match status" value="1"/>
</dbReference>
<keyword evidence="3" id="KW-1185">Reference proteome</keyword>
<protein>
    <submittedName>
        <fullName evidence="2">Protein phosphatase 1K, mitochondrial</fullName>
    </submittedName>
</protein>
<dbReference type="PROSITE" id="PS51746">
    <property type="entry name" value="PPM_2"/>
    <property type="match status" value="1"/>
</dbReference>
<evidence type="ECO:0000313" key="3">
    <source>
        <dbReference type="Proteomes" id="UP000770661"/>
    </source>
</evidence>
<evidence type="ECO:0000259" key="1">
    <source>
        <dbReference type="PROSITE" id="PS51746"/>
    </source>
</evidence>
<sequence>MHKISLAQKQVLNVNLLNNINVGKGGSFFPFPVLFSPKKCERQFATLCKASPSIKEQQADGNKDKFSFSILKTALAPRFSHVAKMSTSDAMRSTKNDSPQKKDFSFDALGAWDHRIDLPILMEASIKHGAPIPLIQASHVGCSSILGNRTYQEDRYVVENLPNNILCAAVFDGHGGAECAEYCAHNLKSVLLEELEQHKDLEAVLHHAFLKLHTGYAQWTQTHNAGHRSGSTAAVSLLRAGVELAVGHAGDSRVILCRLGGSRDLTKDHCPSLISEKDRIEKSGGSVSVDNIGRHMVNEALSMSRSIGDLHLKKYGVIALPDTRTMRIKHGKDAFLLLITDGINFVLQSKEACDIINQAEDPYHAAKLLTEQAQSMSSEDNMTALVVPYGSWGKYTKSASMFYDFGIGRDMNKSSRFG</sequence>
<reference evidence="2" key="1">
    <citation type="submission" date="2020-07" db="EMBL/GenBank/DDBJ databases">
        <title>The High-quality genome of the commercially important snow crab, Chionoecetes opilio.</title>
        <authorList>
            <person name="Jeong J.-H."/>
            <person name="Ryu S."/>
        </authorList>
    </citation>
    <scope>NUCLEOTIDE SEQUENCE</scope>
    <source>
        <strain evidence="2">MADBK_172401_WGS</strain>
        <tissue evidence="2">Digestive gland</tissue>
    </source>
</reference>
<dbReference type="Pfam" id="PF00481">
    <property type="entry name" value="PP2C"/>
    <property type="match status" value="1"/>
</dbReference>
<dbReference type="EMBL" id="JACEEZ010006439">
    <property type="protein sequence ID" value="KAG0724785.1"/>
    <property type="molecule type" value="Genomic_DNA"/>
</dbReference>
<accession>A0A8J5D152</accession>